<evidence type="ECO:0000259" key="1">
    <source>
        <dbReference type="Pfam" id="PF00266"/>
    </source>
</evidence>
<dbReference type="Proteomes" id="UP000669179">
    <property type="component" value="Unassembled WGS sequence"/>
</dbReference>
<dbReference type="NCBIfam" id="TIGR01976">
    <property type="entry name" value="am_tr_V_VC1184"/>
    <property type="match status" value="1"/>
</dbReference>
<dbReference type="Gene3D" id="3.40.640.10">
    <property type="entry name" value="Type I PLP-dependent aspartate aminotransferase-like (Major domain)"/>
    <property type="match status" value="1"/>
</dbReference>
<dbReference type="PANTHER" id="PTHR43586">
    <property type="entry name" value="CYSTEINE DESULFURASE"/>
    <property type="match status" value="1"/>
</dbReference>
<comment type="caution">
    <text evidence="2">The sequence shown here is derived from an EMBL/GenBank/DDBJ whole genome shotgun (WGS) entry which is preliminary data.</text>
</comment>
<dbReference type="SUPFAM" id="SSF53383">
    <property type="entry name" value="PLP-dependent transferases"/>
    <property type="match status" value="1"/>
</dbReference>
<proteinExistence type="predicted"/>
<reference evidence="2" key="1">
    <citation type="submission" date="2021-03" db="EMBL/GenBank/DDBJ databases">
        <authorList>
            <person name="Kanchanasin P."/>
            <person name="Saeng-In P."/>
            <person name="Phongsopitanun W."/>
            <person name="Yuki M."/>
            <person name="Kudo T."/>
            <person name="Ohkuma M."/>
            <person name="Tanasupawat S."/>
        </authorList>
    </citation>
    <scope>NUCLEOTIDE SEQUENCE</scope>
    <source>
        <strain evidence="2">GKU 128</strain>
    </source>
</reference>
<dbReference type="InterPro" id="IPR015421">
    <property type="entry name" value="PyrdxlP-dep_Trfase_major"/>
</dbReference>
<dbReference type="RefSeq" id="WP_208255181.1">
    <property type="nucleotide sequence ID" value="NZ_JAGEOJ010000004.1"/>
</dbReference>
<gene>
    <name evidence="2" type="ORF">J4573_10600</name>
</gene>
<keyword evidence="3" id="KW-1185">Reference proteome</keyword>
<protein>
    <submittedName>
        <fullName evidence="2">Cysteine desulfurase-like protein</fullName>
    </submittedName>
</protein>
<sequence>MTSLDVAAVRSRFPALKSGVAFFDGPGGTQTPRSVIDAIGDALAAPLSNRGTVTEGERNAEVIVVEARSAVSDLVNADLAGIVFGRSATQLAYDVSRAMAKTWGPGDEVVVTRLDHDANVRPWVQAAEGAGATVRWADFDPATGELDPGAIEAVLSPRTRLVAVTAASNLIGTLPDLPAIARLVHGVGALLYVDGVHYTAHAAVDVQALGADFFACSPYKFFGPHLGVLAADPALLGTLMPDKLLPSTDQVPERFEFGTLPYELLAGTRAAIDFIADLGGPGRLGGPGGQRERLVAAAGAIQQHEDALRERIEEGLAELDGITAHSRAARRTPTSLVTFDGRDAADAYRFLAVRGIQAPAGSFYAIETSRHLGLGDTGGLRIGLAPYNDLEDVDRLLRALTEFTTES</sequence>
<dbReference type="InterPro" id="IPR015424">
    <property type="entry name" value="PyrdxlP-dep_Trfase"/>
</dbReference>
<dbReference type="InterPro" id="IPR015422">
    <property type="entry name" value="PyrdxlP-dep_Trfase_small"/>
</dbReference>
<feature type="domain" description="Aminotransferase class V" evidence="1">
    <location>
        <begin position="22"/>
        <end position="279"/>
    </location>
</feature>
<feature type="domain" description="Aminotransferase class V" evidence="1">
    <location>
        <begin position="300"/>
        <end position="396"/>
    </location>
</feature>
<dbReference type="PANTHER" id="PTHR43586:SF21">
    <property type="entry name" value="PYRIDOXAL PHOSPHATE (PLP)-DEPENDENT ASPARTATE AMINOTRANSFERASE SUPERFAMILY"/>
    <property type="match status" value="1"/>
</dbReference>
<name>A0A939P7Y0_9ACTN</name>
<evidence type="ECO:0000313" key="2">
    <source>
        <dbReference type="EMBL" id="MBO2447537.1"/>
    </source>
</evidence>
<dbReference type="Pfam" id="PF00266">
    <property type="entry name" value="Aminotran_5"/>
    <property type="match status" value="2"/>
</dbReference>
<dbReference type="Gene3D" id="3.90.1150.10">
    <property type="entry name" value="Aspartate Aminotransferase, domain 1"/>
    <property type="match status" value="1"/>
</dbReference>
<dbReference type="InterPro" id="IPR011340">
    <property type="entry name" value="Cys_dSase-rel"/>
</dbReference>
<dbReference type="EMBL" id="JAGEOJ010000004">
    <property type="protein sequence ID" value="MBO2447537.1"/>
    <property type="molecule type" value="Genomic_DNA"/>
</dbReference>
<dbReference type="AlphaFoldDB" id="A0A939P7Y0"/>
<evidence type="ECO:0000313" key="3">
    <source>
        <dbReference type="Proteomes" id="UP000669179"/>
    </source>
</evidence>
<dbReference type="InterPro" id="IPR000192">
    <property type="entry name" value="Aminotrans_V_dom"/>
</dbReference>
<accession>A0A939P7Y0</accession>
<organism evidence="2 3">
    <name type="scientific">Actinomadura barringtoniae</name>
    <dbReference type="NCBI Taxonomy" id="1427535"/>
    <lineage>
        <taxon>Bacteria</taxon>
        <taxon>Bacillati</taxon>
        <taxon>Actinomycetota</taxon>
        <taxon>Actinomycetes</taxon>
        <taxon>Streptosporangiales</taxon>
        <taxon>Thermomonosporaceae</taxon>
        <taxon>Actinomadura</taxon>
    </lineage>
</organism>